<evidence type="ECO:0000313" key="2">
    <source>
        <dbReference type="EMBL" id="KAH9819369.1"/>
    </source>
</evidence>
<dbReference type="Proteomes" id="UP001138500">
    <property type="component" value="Unassembled WGS sequence"/>
</dbReference>
<reference evidence="2 3" key="1">
    <citation type="journal article" date="2018" name="IMA Fungus">
        <title>IMA Genome-F 10: Nine draft genome sequences of Claviceps purpurea s.lat., including C. arundinis, C. humidiphila, and C. cf. spartinae, pseudomolecules for the pitch canker pathogen Fusarium circinatum, draft genome of Davidsoniella eucalypti, Grosmannia galeiformis, Quambalaria eucalypti, and Teratosphaeria destructans.</title>
        <authorList>
            <person name="Wingfield B.D."/>
            <person name="Liu M."/>
            <person name="Nguyen H.D."/>
            <person name="Lane F.A."/>
            <person name="Morgan S.W."/>
            <person name="De Vos L."/>
            <person name="Wilken P.M."/>
            <person name="Duong T.A."/>
            <person name="Aylward J."/>
            <person name="Coetzee M.P."/>
            <person name="Dadej K."/>
            <person name="De Beer Z.W."/>
            <person name="Findlay W."/>
            <person name="Havenga M."/>
            <person name="Kolarik M."/>
            <person name="Menzies J.G."/>
            <person name="Naidoo K."/>
            <person name="Pochopski O."/>
            <person name="Shoukouhi P."/>
            <person name="Santana Q.C."/>
            <person name="Seifert K.A."/>
            <person name="Soal N."/>
            <person name="Steenkamp E.T."/>
            <person name="Tatham C.T."/>
            <person name="van der Nest M.A."/>
            <person name="Wingfield M.J."/>
        </authorList>
    </citation>
    <scope>NUCLEOTIDE SEQUENCE [LARGE SCALE GENOMIC DNA]</scope>
    <source>
        <strain evidence="2">CMW44962</strain>
    </source>
</reference>
<reference evidence="2 3" key="2">
    <citation type="journal article" date="2021" name="Curr. Genet.">
        <title>Genetic response to nitrogen starvation in the aggressive Eucalyptus foliar pathogen Teratosphaeria destructans.</title>
        <authorList>
            <person name="Havenga M."/>
            <person name="Wingfield B.D."/>
            <person name="Wingfield M.J."/>
            <person name="Dreyer L.L."/>
            <person name="Roets F."/>
            <person name="Aylward J."/>
        </authorList>
    </citation>
    <scope>NUCLEOTIDE SEQUENCE [LARGE SCALE GENOMIC DNA]</scope>
    <source>
        <strain evidence="2">CMW44962</strain>
    </source>
</reference>
<proteinExistence type="predicted"/>
<keyword evidence="3" id="KW-1185">Reference proteome</keyword>
<keyword evidence="1" id="KW-1133">Transmembrane helix</keyword>
<organism evidence="2 3">
    <name type="scientific">Teratosphaeria destructans</name>
    <dbReference type="NCBI Taxonomy" id="418781"/>
    <lineage>
        <taxon>Eukaryota</taxon>
        <taxon>Fungi</taxon>
        <taxon>Dikarya</taxon>
        <taxon>Ascomycota</taxon>
        <taxon>Pezizomycotina</taxon>
        <taxon>Dothideomycetes</taxon>
        <taxon>Dothideomycetidae</taxon>
        <taxon>Mycosphaerellales</taxon>
        <taxon>Teratosphaeriaceae</taxon>
        <taxon>Teratosphaeria</taxon>
    </lineage>
</organism>
<keyword evidence="1" id="KW-0812">Transmembrane</keyword>
<sequence length="95" mass="9488">MEKHLFVHANGVLGLVEKGVAAAAAVRVLLVVLLAAHLVHGGLGAGLLAVGDQVTLGLVANAGEGIASLVNGGLLGVRGDLVTDLWGKRQPIAEV</sequence>
<evidence type="ECO:0000313" key="3">
    <source>
        <dbReference type="Proteomes" id="UP001138500"/>
    </source>
</evidence>
<dbReference type="EMBL" id="RIBY02002323">
    <property type="protein sequence ID" value="KAH9819369.1"/>
    <property type="molecule type" value="Genomic_DNA"/>
</dbReference>
<name>A0A9W7SKK2_9PEZI</name>
<accession>A0A9W7SKK2</accession>
<protein>
    <submittedName>
        <fullName evidence="2">Uncharacterized protein</fullName>
    </submittedName>
</protein>
<keyword evidence="1" id="KW-0472">Membrane</keyword>
<gene>
    <name evidence="2" type="ORF">Tdes44962_MAKER05207</name>
</gene>
<feature type="transmembrane region" description="Helical" evidence="1">
    <location>
        <begin position="20"/>
        <end position="39"/>
    </location>
</feature>
<dbReference type="AlphaFoldDB" id="A0A9W7SKK2"/>
<evidence type="ECO:0000256" key="1">
    <source>
        <dbReference type="SAM" id="Phobius"/>
    </source>
</evidence>
<comment type="caution">
    <text evidence="2">The sequence shown here is derived from an EMBL/GenBank/DDBJ whole genome shotgun (WGS) entry which is preliminary data.</text>
</comment>